<evidence type="ECO:0000256" key="2">
    <source>
        <dbReference type="ARBA" id="ARBA00022692"/>
    </source>
</evidence>
<dbReference type="RefSeq" id="WP_269331188.1">
    <property type="nucleotide sequence ID" value="NZ_JAMZFT010000001.1"/>
</dbReference>
<evidence type="ECO:0000256" key="1">
    <source>
        <dbReference type="ARBA" id="ARBA00004167"/>
    </source>
</evidence>
<evidence type="ECO:0000256" key="4">
    <source>
        <dbReference type="ARBA" id="ARBA00023136"/>
    </source>
</evidence>
<proteinExistence type="inferred from homology"/>
<dbReference type="GO" id="GO:0016020">
    <property type="term" value="C:membrane"/>
    <property type="evidence" value="ECO:0007669"/>
    <property type="project" value="UniProtKB-SubCell"/>
</dbReference>
<comment type="caution">
    <text evidence="9">The sequence shown here is derived from an EMBL/GenBank/DDBJ whole genome shotgun (WGS) entry which is preliminary data.</text>
</comment>
<feature type="region of interest" description="Disordered" evidence="6">
    <location>
        <begin position="159"/>
        <end position="193"/>
    </location>
</feature>
<feature type="compositionally biased region" description="Basic and acidic residues" evidence="6">
    <location>
        <begin position="159"/>
        <end position="181"/>
    </location>
</feature>
<keyword evidence="2 7" id="KW-0812">Transmembrane</keyword>
<dbReference type="EMBL" id="JAMZFT010000001">
    <property type="protein sequence ID" value="MCP1335238.1"/>
    <property type="molecule type" value="Genomic_DNA"/>
</dbReference>
<dbReference type="InterPro" id="IPR001623">
    <property type="entry name" value="DnaJ_domain"/>
</dbReference>
<dbReference type="Gene3D" id="1.10.287.110">
    <property type="entry name" value="DnaJ domain"/>
    <property type="match status" value="1"/>
</dbReference>
<dbReference type="SMART" id="SM00271">
    <property type="entry name" value="DnaJ"/>
    <property type="match status" value="1"/>
</dbReference>
<dbReference type="PANTHER" id="PTHR12763">
    <property type="match status" value="1"/>
</dbReference>
<keyword evidence="10" id="KW-1185">Reference proteome</keyword>
<gene>
    <name evidence="9" type="ORF">NJQ99_02345</name>
</gene>
<name>A0A9J6PAW1_9PROT</name>
<comment type="subcellular location">
    <subcellularLocation>
        <location evidence="1">Membrane</location>
        <topology evidence="1">Single-pass membrane protein</topology>
    </subcellularLocation>
</comment>
<organism evidence="9 10">
    <name type="scientific">Futiania mangrovi</name>
    <dbReference type="NCBI Taxonomy" id="2959716"/>
    <lineage>
        <taxon>Bacteria</taxon>
        <taxon>Pseudomonadati</taxon>
        <taxon>Pseudomonadota</taxon>
        <taxon>Alphaproteobacteria</taxon>
        <taxon>Futianiales</taxon>
        <taxon>Futianiaceae</taxon>
        <taxon>Futiania</taxon>
    </lineage>
</organism>
<feature type="domain" description="J" evidence="8">
    <location>
        <begin position="197"/>
        <end position="251"/>
    </location>
</feature>
<dbReference type="Proteomes" id="UP001055804">
    <property type="component" value="Unassembled WGS sequence"/>
</dbReference>
<dbReference type="CDD" id="cd06257">
    <property type="entry name" value="DnaJ"/>
    <property type="match status" value="1"/>
</dbReference>
<evidence type="ECO:0000313" key="9">
    <source>
        <dbReference type="EMBL" id="MCP1335238.1"/>
    </source>
</evidence>
<accession>A0A9J6PAW1</accession>
<dbReference type="InterPro" id="IPR036869">
    <property type="entry name" value="J_dom_sf"/>
</dbReference>
<evidence type="ECO:0000313" key="10">
    <source>
        <dbReference type="Proteomes" id="UP001055804"/>
    </source>
</evidence>
<dbReference type="PANTHER" id="PTHR12763:SF28">
    <property type="entry name" value="GEO10507P1-RELATED"/>
    <property type="match status" value="1"/>
</dbReference>
<evidence type="ECO:0000256" key="7">
    <source>
        <dbReference type="SAM" id="Phobius"/>
    </source>
</evidence>
<sequence length="251" mass="26083">MHYFLAGIVLLLLLIGLAHLIANAQPSTLSRIVKVAGGTVASVAALAAAATGRFGLAFLLGAGAMALWTGRLPFAGRFGRMGGRPTGGQTSQVRTAWLSMELDHDSGEMDGEVMRGSLAGARLTDLGLADLEDLLAEVADDSQTVALLEAYIDRRFGPDWRGTGEHAGDGAEGHRGQEKGNHGSGARRPPEEGMTREVALSILGLGPDASAADIKASHKALMKKLHPDQGGSDWLAARINAAKDFLLGGKG</sequence>
<keyword evidence="4 7" id="KW-0472">Membrane</keyword>
<protein>
    <submittedName>
        <fullName evidence="9">Molecular chaperone DnaJ</fullName>
    </submittedName>
</protein>
<evidence type="ECO:0000256" key="6">
    <source>
        <dbReference type="SAM" id="MobiDB-lite"/>
    </source>
</evidence>
<comment type="similarity">
    <text evidence="5">Belongs to the TIM14 family.</text>
</comment>
<dbReference type="AlphaFoldDB" id="A0A9J6PAW1"/>
<dbReference type="SUPFAM" id="SSF46565">
    <property type="entry name" value="Chaperone J-domain"/>
    <property type="match status" value="1"/>
</dbReference>
<evidence type="ECO:0000256" key="3">
    <source>
        <dbReference type="ARBA" id="ARBA00022989"/>
    </source>
</evidence>
<evidence type="ECO:0000256" key="5">
    <source>
        <dbReference type="ARBA" id="ARBA00038105"/>
    </source>
</evidence>
<feature type="transmembrane region" description="Helical" evidence="7">
    <location>
        <begin position="40"/>
        <end position="68"/>
    </location>
</feature>
<reference evidence="9" key="1">
    <citation type="submission" date="2022-06" db="EMBL/GenBank/DDBJ databases">
        <title>Isolation and Genomics of Futiania mangrovii gen. nov., sp. nov., a Rare and Metabolically-versatile member in the Class Alphaproteobacteria.</title>
        <authorList>
            <person name="Liu L."/>
            <person name="Huang W.-C."/>
            <person name="Pan J."/>
            <person name="Li J."/>
            <person name="Huang Y."/>
            <person name="Du H."/>
            <person name="Liu Y."/>
            <person name="Li M."/>
        </authorList>
    </citation>
    <scope>NUCLEOTIDE SEQUENCE</scope>
    <source>
        <strain evidence="9">FT118</strain>
    </source>
</reference>
<evidence type="ECO:0000259" key="8">
    <source>
        <dbReference type="SMART" id="SM00271"/>
    </source>
</evidence>
<keyword evidence="3 7" id="KW-1133">Transmembrane helix</keyword>